<organism evidence="1 2">
    <name type="scientific">Acaulospora colombiana</name>
    <dbReference type="NCBI Taxonomy" id="27376"/>
    <lineage>
        <taxon>Eukaryota</taxon>
        <taxon>Fungi</taxon>
        <taxon>Fungi incertae sedis</taxon>
        <taxon>Mucoromycota</taxon>
        <taxon>Glomeromycotina</taxon>
        <taxon>Glomeromycetes</taxon>
        <taxon>Diversisporales</taxon>
        <taxon>Acaulosporaceae</taxon>
        <taxon>Acaulospora</taxon>
    </lineage>
</organism>
<gene>
    <name evidence="1" type="ORF">ACOLOM_LOCUS12022</name>
</gene>
<feature type="non-terminal residue" evidence="1">
    <location>
        <position position="1"/>
    </location>
</feature>
<reference evidence="1" key="1">
    <citation type="submission" date="2021-06" db="EMBL/GenBank/DDBJ databases">
        <authorList>
            <person name="Kallberg Y."/>
            <person name="Tangrot J."/>
            <person name="Rosling A."/>
        </authorList>
    </citation>
    <scope>NUCLEOTIDE SEQUENCE</scope>
    <source>
        <strain evidence="1">CL356</strain>
    </source>
</reference>
<sequence>MLKEKIEEEEDIPPKDQRLLYGGHQLEDNKTLDDYEIRKDCTIWLAMRVQGGAKLV</sequence>
<proteinExistence type="predicted"/>
<name>A0ACA9Q609_9GLOM</name>
<protein>
    <submittedName>
        <fullName evidence="1">16336_t:CDS:1</fullName>
    </submittedName>
</protein>
<dbReference type="Proteomes" id="UP000789525">
    <property type="component" value="Unassembled WGS sequence"/>
</dbReference>
<comment type="caution">
    <text evidence="1">The sequence shown here is derived from an EMBL/GenBank/DDBJ whole genome shotgun (WGS) entry which is preliminary data.</text>
</comment>
<dbReference type="EMBL" id="CAJVPT010046500">
    <property type="protein sequence ID" value="CAG8738227.1"/>
    <property type="molecule type" value="Genomic_DNA"/>
</dbReference>
<evidence type="ECO:0000313" key="2">
    <source>
        <dbReference type="Proteomes" id="UP000789525"/>
    </source>
</evidence>
<keyword evidence="2" id="KW-1185">Reference proteome</keyword>
<accession>A0ACA9Q609</accession>
<feature type="non-terminal residue" evidence="1">
    <location>
        <position position="56"/>
    </location>
</feature>
<evidence type="ECO:0000313" key="1">
    <source>
        <dbReference type="EMBL" id="CAG8738227.1"/>
    </source>
</evidence>